<protein>
    <recommendedName>
        <fullName evidence="3">Ankyrin repeat protein</fullName>
    </recommendedName>
</protein>
<comment type="caution">
    <text evidence="1">The sequence shown here is derived from an EMBL/GenBank/DDBJ whole genome shotgun (WGS) entry which is preliminary data.</text>
</comment>
<reference evidence="1 2" key="1">
    <citation type="submission" date="2024-04" db="EMBL/GenBank/DDBJ databases">
        <title>Tritrichomonas musculus Genome.</title>
        <authorList>
            <person name="Alves-Ferreira E."/>
            <person name="Grigg M."/>
            <person name="Lorenzi H."/>
            <person name="Galac M."/>
        </authorList>
    </citation>
    <scope>NUCLEOTIDE SEQUENCE [LARGE SCALE GENOMIC DNA]</scope>
    <source>
        <strain evidence="1 2">EAF2021</strain>
    </source>
</reference>
<dbReference type="EMBL" id="JAPFFF010000055">
    <property type="protein sequence ID" value="KAK8838431.1"/>
    <property type="molecule type" value="Genomic_DNA"/>
</dbReference>
<evidence type="ECO:0000313" key="1">
    <source>
        <dbReference type="EMBL" id="KAK8838431.1"/>
    </source>
</evidence>
<dbReference type="Proteomes" id="UP001470230">
    <property type="component" value="Unassembled WGS sequence"/>
</dbReference>
<name>A0ABR2GXR4_9EUKA</name>
<sequence length="158" mass="18566">MTLVEELGNNRAIEPYPITGVHYNDKGLSSEDFIVDEQKRDKSKEFIEQLHDTYNKSEFGRIFNLSHNIYLSCLSYLQNAPTYLFNEKDEINLINDFFCEYEKKTKPQNKRIYHNPLSCLYIAYKYGNKKAISIIANFFEHKDKSAKDLVGKLRSCMN</sequence>
<gene>
    <name evidence="1" type="ORF">M9Y10_033057</name>
</gene>
<evidence type="ECO:0000313" key="2">
    <source>
        <dbReference type="Proteomes" id="UP001470230"/>
    </source>
</evidence>
<keyword evidence="2" id="KW-1185">Reference proteome</keyword>
<organism evidence="1 2">
    <name type="scientific">Tritrichomonas musculus</name>
    <dbReference type="NCBI Taxonomy" id="1915356"/>
    <lineage>
        <taxon>Eukaryota</taxon>
        <taxon>Metamonada</taxon>
        <taxon>Parabasalia</taxon>
        <taxon>Tritrichomonadida</taxon>
        <taxon>Tritrichomonadidae</taxon>
        <taxon>Tritrichomonas</taxon>
    </lineage>
</organism>
<proteinExistence type="predicted"/>
<evidence type="ECO:0008006" key="3">
    <source>
        <dbReference type="Google" id="ProtNLM"/>
    </source>
</evidence>
<accession>A0ABR2GXR4</accession>